<sequence length="254" mass="26868">AAGWLRGPLSLAFRLQRAGLMWWTIALAVAGVTFGAFVSPMADNAESMPEEILSVFGGADGMVDGYLGYMGVYYAIMIAVYAILTVQAAWSEEQSVRVEPVLATAVSRTSWLLSWALCAAVGVLWLFAVVGFGNAIGASLATGDWTLFGPVLIGQLAHTPSVWLILALAAALYGLAPRLIGLSWIFFGYSAALSLFGDMLELDDSVLATSVFRHVGQHPAEDISWVAVAVLTAAAALLLVAGVAAFRRRDLKTA</sequence>
<dbReference type="EMBL" id="DYXM01000259">
    <property type="protein sequence ID" value="HJE92021.1"/>
    <property type="molecule type" value="Genomic_DNA"/>
</dbReference>
<evidence type="ECO:0000313" key="3">
    <source>
        <dbReference type="Proteomes" id="UP000776650"/>
    </source>
</evidence>
<keyword evidence="1" id="KW-0812">Transmembrane</keyword>
<evidence type="ECO:0000256" key="1">
    <source>
        <dbReference type="SAM" id="Phobius"/>
    </source>
</evidence>
<feature type="transmembrane region" description="Helical" evidence="1">
    <location>
        <begin position="223"/>
        <end position="246"/>
    </location>
</feature>
<organism evidence="2 3">
    <name type="scientific">Dietzia timorensis</name>
    <dbReference type="NCBI Taxonomy" id="499555"/>
    <lineage>
        <taxon>Bacteria</taxon>
        <taxon>Bacillati</taxon>
        <taxon>Actinomycetota</taxon>
        <taxon>Actinomycetes</taxon>
        <taxon>Mycobacteriales</taxon>
        <taxon>Dietziaceae</taxon>
        <taxon>Dietzia</taxon>
    </lineage>
</organism>
<name>A0A921F5G5_9ACTN</name>
<gene>
    <name evidence="2" type="ORF">K8V11_13530</name>
</gene>
<keyword evidence="1" id="KW-1133">Transmembrane helix</keyword>
<feature type="transmembrane region" description="Helical" evidence="1">
    <location>
        <begin position="111"/>
        <end position="132"/>
    </location>
</feature>
<reference evidence="2" key="1">
    <citation type="journal article" date="2021" name="PeerJ">
        <title>Extensive microbial diversity within the chicken gut microbiome revealed by metagenomics and culture.</title>
        <authorList>
            <person name="Gilroy R."/>
            <person name="Ravi A."/>
            <person name="Getino M."/>
            <person name="Pursley I."/>
            <person name="Horton D.L."/>
            <person name="Alikhan N.F."/>
            <person name="Baker D."/>
            <person name="Gharbi K."/>
            <person name="Hall N."/>
            <person name="Watson M."/>
            <person name="Adriaenssens E.M."/>
            <person name="Foster-Nyarko E."/>
            <person name="Jarju S."/>
            <person name="Secka A."/>
            <person name="Antonio M."/>
            <person name="Oren A."/>
            <person name="Chaudhuri R.R."/>
            <person name="La Ragione R."/>
            <person name="Hildebrand F."/>
            <person name="Pallen M.J."/>
        </authorList>
    </citation>
    <scope>NUCLEOTIDE SEQUENCE</scope>
    <source>
        <strain evidence="2">ChiGjej1B1-18357</strain>
    </source>
</reference>
<protein>
    <submittedName>
        <fullName evidence="2">ABC transporter permease</fullName>
    </submittedName>
</protein>
<evidence type="ECO:0000313" key="2">
    <source>
        <dbReference type="EMBL" id="HJE92021.1"/>
    </source>
</evidence>
<dbReference type="Proteomes" id="UP000776650">
    <property type="component" value="Unassembled WGS sequence"/>
</dbReference>
<feature type="transmembrane region" description="Helical" evidence="1">
    <location>
        <begin position="71"/>
        <end position="90"/>
    </location>
</feature>
<feature type="transmembrane region" description="Helical" evidence="1">
    <location>
        <begin position="152"/>
        <end position="172"/>
    </location>
</feature>
<keyword evidence="1" id="KW-0472">Membrane</keyword>
<reference evidence="2" key="2">
    <citation type="submission" date="2021-09" db="EMBL/GenBank/DDBJ databases">
        <authorList>
            <person name="Gilroy R."/>
        </authorList>
    </citation>
    <scope>NUCLEOTIDE SEQUENCE</scope>
    <source>
        <strain evidence="2">ChiGjej1B1-18357</strain>
    </source>
</reference>
<feature type="transmembrane region" description="Helical" evidence="1">
    <location>
        <begin position="20"/>
        <end position="39"/>
    </location>
</feature>
<feature type="non-terminal residue" evidence="2">
    <location>
        <position position="1"/>
    </location>
</feature>
<comment type="caution">
    <text evidence="2">The sequence shown here is derived from an EMBL/GenBank/DDBJ whole genome shotgun (WGS) entry which is preliminary data.</text>
</comment>
<dbReference type="AlphaFoldDB" id="A0A921F5G5"/>
<proteinExistence type="predicted"/>
<accession>A0A921F5G5</accession>
<feature type="transmembrane region" description="Helical" evidence="1">
    <location>
        <begin position="179"/>
        <end position="197"/>
    </location>
</feature>